<dbReference type="Pfam" id="PF05762">
    <property type="entry name" value="VWA_CoxE"/>
    <property type="match status" value="1"/>
</dbReference>
<dbReference type="InterPro" id="IPR008912">
    <property type="entry name" value="Uncharacterised_CoxE"/>
</dbReference>
<dbReference type="SMART" id="SM00327">
    <property type="entry name" value="VWA"/>
    <property type="match status" value="1"/>
</dbReference>
<reference evidence="3" key="1">
    <citation type="submission" date="2020-02" db="EMBL/GenBank/DDBJ databases">
        <authorList>
            <person name="Meier V. D."/>
        </authorList>
    </citation>
    <scope>NUCLEOTIDE SEQUENCE</scope>
    <source>
        <strain evidence="3">AVDCRST_MAG03</strain>
    </source>
</reference>
<dbReference type="Gene3D" id="3.40.50.410">
    <property type="entry name" value="von Willebrand factor, type A domain"/>
    <property type="match status" value="1"/>
</dbReference>
<dbReference type="AlphaFoldDB" id="A0A6J4PD08"/>
<dbReference type="CDD" id="cd00198">
    <property type="entry name" value="vWFA"/>
    <property type="match status" value="1"/>
</dbReference>
<feature type="domain" description="VWFA" evidence="2">
    <location>
        <begin position="199"/>
        <end position="367"/>
    </location>
</feature>
<evidence type="ECO:0000313" key="3">
    <source>
        <dbReference type="EMBL" id="CAA9411148.1"/>
    </source>
</evidence>
<sequence>MATEGALPVLRMAVAFGRLLRRAGLAAGPDRVVGFATALEELDVGSRGDVYWAGRATLCSRPEDFEMYDRAFKVFWEGREGLKVPNPPGSTFSIRLSPDSVQPPKKSAEESEEGSEAVRLRYSPVDVLRRKDFADCTPEEFAELYRLMADMRLSGAMKRSRRLEPAHRGRHDQRRTLRGAMRTGGEPMRHRYRKARDRPRRVVLLCDVSGSMASYSRALLRFMHAGVASGEPVEAFVMGTRLTRVTRELATRNPDRALREASKAIEDWSGGTRLGDTVKEFVDVWGQRGMARGAVVVLLSDGWDRGDVEVLADAMRRIHRLAHSVIWVNPLKAAPGYQPLARGMAAALPYVDVFLSGHNFESLQELSYAVAGATGRGGAR</sequence>
<protein>
    <submittedName>
        <fullName evidence="3">Carbon monoxide oxidation accessory protein CoxE</fullName>
    </submittedName>
</protein>
<gene>
    <name evidence="3" type="ORF">AVDCRST_MAG03-1875</name>
</gene>
<dbReference type="InterPro" id="IPR002035">
    <property type="entry name" value="VWF_A"/>
</dbReference>
<evidence type="ECO:0000256" key="1">
    <source>
        <dbReference type="SAM" id="MobiDB-lite"/>
    </source>
</evidence>
<dbReference type="SUPFAM" id="SSF53300">
    <property type="entry name" value="vWA-like"/>
    <property type="match status" value="1"/>
</dbReference>
<dbReference type="InterPro" id="IPR036465">
    <property type="entry name" value="vWFA_dom_sf"/>
</dbReference>
<proteinExistence type="predicted"/>
<organism evidence="3">
    <name type="scientific">uncultured Rubrobacteraceae bacterium</name>
    <dbReference type="NCBI Taxonomy" id="349277"/>
    <lineage>
        <taxon>Bacteria</taxon>
        <taxon>Bacillati</taxon>
        <taxon>Actinomycetota</taxon>
        <taxon>Rubrobacteria</taxon>
        <taxon>Rubrobacterales</taxon>
        <taxon>Rubrobacteraceae</taxon>
        <taxon>environmental samples</taxon>
    </lineage>
</organism>
<accession>A0A6J4PD08</accession>
<dbReference type="InterPro" id="IPR011195">
    <property type="entry name" value="UCP010256"/>
</dbReference>
<feature type="region of interest" description="Disordered" evidence="1">
    <location>
        <begin position="86"/>
        <end position="117"/>
    </location>
</feature>
<dbReference type="PIRSF" id="PIRSF010256">
    <property type="entry name" value="CoxE_vWa"/>
    <property type="match status" value="1"/>
</dbReference>
<dbReference type="PANTHER" id="PTHR39338">
    <property type="entry name" value="BLL5662 PROTEIN-RELATED"/>
    <property type="match status" value="1"/>
</dbReference>
<name>A0A6J4PD08_9ACTN</name>
<dbReference type="PANTHER" id="PTHR39338:SF6">
    <property type="entry name" value="BLL5662 PROTEIN"/>
    <property type="match status" value="1"/>
</dbReference>
<evidence type="ECO:0000259" key="2">
    <source>
        <dbReference type="SMART" id="SM00327"/>
    </source>
</evidence>
<dbReference type="EMBL" id="CADCUT010000117">
    <property type="protein sequence ID" value="CAA9411148.1"/>
    <property type="molecule type" value="Genomic_DNA"/>
</dbReference>